<dbReference type="Gene3D" id="1.20.120.1220">
    <property type="match status" value="1"/>
</dbReference>
<feature type="transmembrane region" description="Helical" evidence="3">
    <location>
        <begin position="174"/>
        <end position="203"/>
    </location>
</feature>
<sequence length="234" mass="23534">MAVDVQVSPLALTASMVLAVAALASVRVMPRLVGAFAPFEGEAARRPVPSTRTFAAVTVLAVGAVALALHHRPSWLPAYLYLTVVGVVLAAVDLRVHRLPDALVLPSYPILAALFGLAAVLDGLTADTWDGGHAAGAAMGAGLLLAAFGLLYLIPGGGLGLGDVKLVGLLGASLGWLGSLELVLLGLLAGLLSAGAYAGFLLATRRAGRSDPIAYGPHLLLGAFLAILVGAVGV</sequence>
<evidence type="ECO:0000259" key="4">
    <source>
        <dbReference type="Pfam" id="PF01478"/>
    </source>
</evidence>
<feature type="transmembrane region" description="Helical" evidence="3">
    <location>
        <begin position="215"/>
        <end position="233"/>
    </location>
</feature>
<evidence type="ECO:0000256" key="1">
    <source>
        <dbReference type="ARBA" id="ARBA00005801"/>
    </source>
</evidence>
<feature type="domain" description="Prepilin type IV endopeptidase peptidase" evidence="4">
    <location>
        <begin position="81"/>
        <end position="192"/>
    </location>
</feature>
<feature type="transmembrane region" description="Helical" evidence="3">
    <location>
        <begin position="76"/>
        <end position="96"/>
    </location>
</feature>
<dbReference type="RefSeq" id="WP_203005144.1">
    <property type="nucleotide sequence ID" value="NZ_JADWYU010000252.1"/>
</dbReference>
<dbReference type="PRINTS" id="PR00864">
    <property type="entry name" value="PREPILNPTASE"/>
</dbReference>
<dbReference type="GO" id="GO:0005886">
    <property type="term" value="C:plasma membrane"/>
    <property type="evidence" value="ECO:0007669"/>
    <property type="project" value="TreeGrafter"/>
</dbReference>
<dbReference type="AlphaFoldDB" id="A0A937RHK4"/>
<accession>A0A937RHK4</accession>
<keyword evidence="6" id="KW-1185">Reference proteome</keyword>
<dbReference type="PANTHER" id="PTHR30487">
    <property type="entry name" value="TYPE 4 PREPILIN-LIKE PROTEINS LEADER PEPTIDE-PROCESSING ENZYME"/>
    <property type="match status" value="1"/>
</dbReference>
<evidence type="ECO:0000256" key="2">
    <source>
        <dbReference type="RuleBase" id="RU003793"/>
    </source>
</evidence>
<organism evidence="5 6">
    <name type="scientific">Frankia nepalensis</name>
    <dbReference type="NCBI Taxonomy" id="1836974"/>
    <lineage>
        <taxon>Bacteria</taxon>
        <taxon>Bacillati</taxon>
        <taxon>Actinomycetota</taxon>
        <taxon>Actinomycetes</taxon>
        <taxon>Frankiales</taxon>
        <taxon>Frankiaceae</taxon>
        <taxon>Frankia</taxon>
    </lineage>
</organism>
<dbReference type="GO" id="GO:0006465">
    <property type="term" value="P:signal peptide processing"/>
    <property type="evidence" value="ECO:0007669"/>
    <property type="project" value="TreeGrafter"/>
</dbReference>
<dbReference type="EMBL" id="JAEACQ010000247">
    <property type="protein sequence ID" value="MBL7630337.1"/>
    <property type="molecule type" value="Genomic_DNA"/>
</dbReference>
<reference evidence="5" key="1">
    <citation type="submission" date="2020-12" db="EMBL/GenBank/DDBJ databases">
        <title>Genomic characterization of non-nitrogen-fixing Frankia strains.</title>
        <authorList>
            <person name="Carlos-Shanley C."/>
            <person name="Guerra T."/>
            <person name="Hahn D."/>
        </authorList>
    </citation>
    <scope>NUCLEOTIDE SEQUENCE</scope>
    <source>
        <strain evidence="5">CN6</strain>
    </source>
</reference>
<protein>
    <submittedName>
        <fullName evidence="5">Prepilin peptidase</fullName>
    </submittedName>
</protein>
<evidence type="ECO:0000256" key="3">
    <source>
        <dbReference type="SAM" id="Phobius"/>
    </source>
</evidence>
<keyword evidence="3" id="KW-0812">Transmembrane</keyword>
<dbReference type="InterPro" id="IPR014032">
    <property type="entry name" value="Peptidase_A24A_bac"/>
</dbReference>
<dbReference type="Pfam" id="PF01478">
    <property type="entry name" value="Peptidase_A24"/>
    <property type="match status" value="1"/>
</dbReference>
<feature type="transmembrane region" description="Helical" evidence="3">
    <location>
        <begin position="51"/>
        <end position="69"/>
    </location>
</feature>
<gene>
    <name evidence="5" type="ORF">I7412_24885</name>
</gene>
<dbReference type="GO" id="GO:0004190">
    <property type="term" value="F:aspartic-type endopeptidase activity"/>
    <property type="evidence" value="ECO:0007669"/>
    <property type="project" value="InterPro"/>
</dbReference>
<dbReference type="InterPro" id="IPR000045">
    <property type="entry name" value="Prepilin_IV_endopep_pep"/>
</dbReference>
<dbReference type="PANTHER" id="PTHR30487:SF0">
    <property type="entry name" value="PREPILIN LEADER PEPTIDASE_N-METHYLTRANSFERASE-RELATED"/>
    <property type="match status" value="1"/>
</dbReference>
<evidence type="ECO:0000313" key="5">
    <source>
        <dbReference type="EMBL" id="MBL7630337.1"/>
    </source>
</evidence>
<dbReference type="Proteomes" id="UP000604475">
    <property type="component" value="Unassembled WGS sequence"/>
</dbReference>
<evidence type="ECO:0000313" key="6">
    <source>
        <dbReference type="Proteomes" id="UP000604475"/>
    </source>
</evidence>
<name>A0A937RHK4_9ACTN</name>
<feature type="transmembrane region" description="Helical" evidence="3">
    <location>
        <begin position="133"/>
        <end position="154"/>
    </location>
</feature>
<proteinExistence type="inferred from homology"/>
<keyword evidence="3" id="KW-0472">Membrane</keyword>
<feature type="transmembrane region" description="Helical" evidence="3">
    <location>
        <begin position="102"/>
        <end position="121"/>
    </location>
</feature>
<keyword evidence="3" id="KW-1133">Transmembrane helix</keyword>
<comment type="similarity">
    <text evidence="1 2">Belongs to the peptidase A24 family.</text>
</comment>
<comment type="caution">
    <text evidence="5">The sequence shown here is derived from an EMBL/GenBank/DDBJ whole genome shotgun (WGS) entry which is preliminary data.</text>
</comment>
<dbReference type="InterPro" id="IPR050882">
    <property type="entry name" value="Prepilin_peptidase/N-MTase"/>
</dbReference>